<feature type="compositionally biased region" description="Basic and acidic residues" evidence="9">
    <location>
        <begin position="57"/>
        <end position="76"/>
    </location>
</feature>
<name>A0A3N4LPF3_9PEZI</name>
<dbReference type="GO" id="GO:0006364">
    <property type="term" value="P:rRNA processing"/>
    <property type="evidence" value="ECO:0007669"/>
    <property type="project" value="UniProtKB-UniRule"/>
</dbReference>
<feature type="region of interest" description="Disordered" evidence="9">
    <location>
        <begin position="1"/>
        <end position="29"/>
    </location>
</feature>
<evidence type="ECO:0000256" key="1">
    <source>
        <dbReference type="ARBA" id="ARBA00004090"/>
    </source>
</evidence>
<comment type="subcellular location">
    <subcellularLocation>
        <location evidence="2 8">Nucleus</location>
        <location evidence="2 8">Nucleolus</location>
    </subcellularLocation>
</comment>
<dbReference type="STRING" id="1051890.A0A3N4LPF3"/>
<sequence>MAEPVTTTTSPTVTTSSSTATATTTTVPAAAKKGLRVNGKNWKPQKTAFRPQLGHKTTWEARSKARKHQELVKAKEKELRDEKEAVRQKHITTLKEKREKAAEKARYAALAEKMHKKRVERLKRREKRNKALKER</sequence>
<keyword evidence="11" id="KW-1185">Reference proteome</keyword>
<keyword evidence="6" id="KW-0175">Coiled coil</keyword>
<evidence type="ECO:0000256" key="4">
    <source>
        <dbReference type="ARBA" id="ARBA00022517"/>
    </source>
</evidence>
<keyword evidence="5 8" id="KW-0698">rRNA processing</keyword>
<comment type="similarity">
    <text evidence="3 8">Belongs to the CGR1 family.</text>
</comment>
<evidence type="ECO:0000256" key="6">
    <source>
        <dbReference type="ARBA" id="ARBA00023054"/>
    </source>
</evidence>
<dbReference type="InParanoid" id="A0A3N4LPF3"/>
<dbReference type="OrthoDB" id="3942380at2759"/>
<dbReference type="InterPro" id="IPR005579">
    <property type="entry name" value="Cgr1-like"/>
</dbReference>
<keyword evidence="7 8" id="KW-0539">Nucleus</keyword>
<evidence type="ECO:0000256" key="9">
    <source>
        <dbReference type="SAM" id="MobiDB-lite"/>
    </source>
</evidence>
<reference evidence="10 11" key="1">
    <citation type="journal article" date="2018" name="Nat. Ecol. Evol.">
        <title>Pezizomycetes genomes reveal the molecular basis of ectomycorrhizal truffle lifestyle.</title>
        <authorList>
            <person name="Murat C."/>
            <person name="Payen T."/>
            <person name="Noel B."/>
            <person name="Kuo A."/>
            <person name="Morin E."/>
            <person name="Chen J."/>
            <person name="Kohler A."/>
            <person name="Krizsan K."/>
            <person name="Balestrini R."/>
            <person name="Da Silva C."/>
            <person name="Montanini B."/>
            <person name="Hainaut M."/>
            <person name="Levati E."/>
            <person name="Barry K.W."/>
            <person name="Belfiori B."/>
            <person name="Cichocki N."/>
            <person name="Clum A."/>
            <person name="Dockter R.B."/>
            <person name="Fauchery L."/>
            <person name="Guy J."/>
            <person name="Iotti M."/>
            <person name="Le Tacon F."/>
            <person name="Lindquist E.A."/>
            <person name="Lipzen A."/>
            <person name="Malagnac F."/>
            <person name="Mello A."/>
            <person name="Molinier V."/>
            <person name="Miyauchi S."/>
            <person name="Poulain J."/>
            <person name="Riccioni C."/>
            <person name="Rubini A."/>
            <person name="Sitrit Y."/>
            <person name="Splivallo R."/>
            <person name="Traeger S."/>
            <person name="Wang M."/>
            <person name="Zifcakova L."/>
            <person name="Wipf D."/>
            <person name="Zambonelli A."/>
            <person name="Paolocci F."/>
            <person name="Nowrousian M."/>
            <person name="Ottonello S."/>
            <person name="Baldrian P."/>
            <person name="Spatafora J.W."/>
            <person name="Henrissat B."/>
            <person name="Nagy L.G."/>
            <person name="Aury J.M."/>
            <person name="Wincker P."/>
            <person name="Grigoriev I.V."/>
            <person name="Bonfante P."/>
            <person name="Martin F.M."/>
        </authorList>
    </citation>
    <scope>NUCLEOTIDE SEQUENCE [LARGE SCALE GENOMIC DNA]</scope>
    <source>
        <strain evidence="10 11">ATCC MYA-4762</strain>
    </source>
</reference>
<dbReference type="Pfam" id="PF03879">
    <property type="entry name" value="Cgr1"/>
    <property type="match status" value="1"/>
</dbReference>
<evidence type="ECO:0000256" key="3">
    <source>
        <dbReference type="ARBA" id="ARBA00007869"/>
    </source>
</evidence>
<gene>
    <name evidence="10" type="ORF">L211DRAFT_837152</name>
</gene>
<evidence type="ECO:0000256" key="5">
    <source>
        <dbReference type="ARBA" id="ARBA00022552"/>
    </source>
</evidence>
<protein>
    <recommendedName>
        <fullName evidence="8">rRNA-processing protein</fullName>
    </recommendedName>
</protein>
<keyword evidence="4 8" id="KW-0690">Ribosome biogenesis</keyword>
<feature type="region of interest" description="Disordered" evidence="9">
    <location>
        <begin position="44"/>
        <end position="76"/>
    </location>
</feature>
<proteinExistence type="inferred from homology"/>
<evidence type="ECO:0000313" key="10">
    <source>
        <dbReference type="EMBL" id="RPB24774.1"/>
    </source>
</evidence>
<evidence type="ECO:0000256" key="2">
    <source>
        <dbReference type="ARBA" id="ARBA00004604"/>
    </source>
</evidence>
<accession>A0A3N4LPF3</accession>
<evidence type="ECO:0000256" key="8">
    <source>
        <dbReference type="RuleBase" id="RU363084"/>
    </source>
</evidence>
<evidence type="ECO:0000256" key="7">
    <source>
        <dbReference type="ARBA" id="ARBA00023242"/>
    </source>
</evidence>
<comment type="function">
    <text evidence="1 8">Involved in nucleolar integrity and required for processing of the pre-rRNA for the 60S ribosome subunit.</text>
</comment>
<dbReference type="GO" id="GO:0005730">
    <property type="term" value="C:nucleolus"/>
    <property type="evidence" value="ECO:0007669"/>
    <property type="project" value="UniProtKB-SubCell"/>
</dbReference>
<evidence type="ECO:0000313" key="11">
    <source>
        <dbReference type="Proteomes" id="UP000267821"/>
    </source>
</evidence>
<organism evidence="10 11">
    <name type="scientific">Terfezia boudieri ATCC MYA-4762</name>
    <dbReference type="NCBI Taxonomy" id="1051890"/>
    <lineage>
        <taxon>Eukaryota</taxon>
        <taxon>Fungi</taxon>
        <taxon>Dikarya</taxon>
        <taxon>Ascomycota</taxon>
        <taxon>Pezizomycotina</taxon>
        <taxon>Pezizomycetes</taxon>
        <taxon>Pezizales</taxon>
        <taxon>Pezizaceae</taxon>
        <taxon>Terfezia</taxon>
    </lineage>
</organism>
<dbReference type="AlphaFoldDB" id="A0A3N4LPF3"/>
<dbReference type="Proteomes" id="UP000267821">
    <property type="component" value="Unassembled WGS sequence"/>
</dbReference>
<dbReference type="EMBL" id="ML121540">
    <property type="protein sequence ID" value="RPB24774.1"/>
    <property type="molecule type" value="Genomic_DNA"/>
</dbReference>